<organism evidence="1 2">
    <name type="scientific">Actinomadura logoneensis</name>
    <dbReference type="NCBI Taxonomy" id="2293572"/>
    <lineage>
        <taxon>Bacteria</taxon>
        <taxon>Bacillati</taxon>
        <taxon>Actinomycetota</taxon>
        <taxon>Actinomycetes</taxon>
        <taxon>Streptosporangiales</taxon>
        <taxon>Thermomonosporaceae</taxon>
        <taxon>Actinomadura</taxon>
    </lineage>
</organism>
<reference evidence="1 2" key="1">
    <citation type="submission" date="2018-08" db="EMBL/GenBank/DDBJ databases">
        <title>Actinomadura jelena sp. nov., a novel Actinomycete isolated from soil in Chad.</title>
        <authorList>
            <person name="Shi L."/>
        </authorList>
    </citation>
    <scope>NUCLEOTIDE SEQUENCE [LARGE SCALE GENOMIC DNA]</scope>
    <source>
        <strain evidence="1 2">NEAU-G17</strain>
    </source>
</reference>
<name>A0A372J9P6_9ACTN</name>
<evidence type="ECO:0000313" key="1">
    <source>
        <dbReference type="EMBL" id="RFU36649.1"/>
    </source>
</evidence>
<proteinExistence type="predicted"/>
<keyword evidence="2" id="KW-1185">Reference proteome</keyword>
<evidence type="ECO:0000313" key="2">
    <source>
        <dbReference type="Proteomes" id="UP000261811"/>
    </source>
</evidence>
<dbReference type="AlphaFoldDB" id="A0A372J9P6"/>
<comment type="caution">
    <text evidence="1">The sequence shown here is derived from an EMBL/GenBank/DDBJ whole genome shotgun (WGS) entry which is preliminary data.</text>
</comment>
<gene>
    <name evidence="1" type="ORF">DZF91_37015</name>
</gene>
<protein>
    <submittedName>
        <fullName evidence="1">Uncharacterized protein</fullName>
    </submittedName>
</protein>
<dbReference type="OrthoDB" id="8438314at2"/>
<sequence length="117" mass="13136">MVVLGTYPHRWAVPRAVWPHHFESARREIDILAYAGLFLAEDSGIIRTLANKAQAGLAVRILRGDPDGSHIRERAALARDRLTLVVHHRPVLDKLTHLHWNTAHGDEYSPNTPATGR</sequence>
<dbReference type="Proteomes" id="UP000261811">
    <property type="component" value="Unassembled WGS sequence"/>
</dbReference>
<accession>A0A372J9P6</accession>
<dbReference type="EMBL" id="QURH01001041">
    <property type="protein sequence ID" value="RFU36649.1"/>
    <property type="molecule type" value="Genomic_DNA"/>
</dbReference>
<dbReference type="RefSeq" id="WP_117361682.1">
    <property type="nucleotide sequence ID" value="NZ_QURH01001041.1"/>
</dbReference>